<dbReference type="Proteomes" id="UP000634004">
    <property type="component" value="Unassembled WGS sequence"/>
</dbReference>
<keyword evidence="4" id="KW-1185">Reference proteome</keyword>
<gene>
    <name evidence="3" type="ORF">GCM10009069_05320</name>
</gene>
<dbReference type="InterPro" id="IPR029044">
    <property type="entry name" value="Nucleotide-diphossugar_trans"/>
</dbReference>
<dbReference type="Pfam" id="PF00535">
    <property type="entry name" value="Glycos_transf_2"/>
    <property type="match status" value="1"/>
</dbReference>
<dbReference type="GO" id="GO:0016740">
    <property type="term" value="F:transferase activity"/>
    <property type="evidence" value="ECO:0007669"/>
    <property type="project" value="UniProtKB-KW"/>
</dbReference>
<dbReference type="PANTHER" id="PTHR43630">
    <property type="entry name" value="POLY-BETA-1,6-N-ACETYL-D-GLUCOSAMINE SYNTHASE"/>
    <property type="match status" value="1"/>
</dbReference>
<reference evidence="3" key="2">
    <citation type="submission" date="2020-09" db="EMBL/GenBank/DDBJ databases">
        <authorList>
            <person name="Sun Q."/>
            <person name="Kim S."/>
        </authorList>
    </citation>
    <scope>NUCLEOTIDE SEQUENCE</scope>
    <source>
        <strain evidence="3">KCTC 32513</strain>
    </source>
</reference>
<evidence type="ECO:0000313" key="4">
    <source>
        <dbReference type="Proteomes" id="UP000634004"/>
    </source>
</evidence>
<dbReference type="InterPro" id="IPR001173">
    <property type="entry name" value="Glyco_trans_2-like"/>
</dbReference>
<organism evidence="3 4">
    <name type="scientific">Algimonas arctica</name>
    <dbReference type="NCBI Taxonomy" id="1479486"/>
    <lineage>
        <taxon>Bacteria</taxon>
        <taxon>Pseudomonadati</taxon>
        <taxon>Pseudomonadota</taxon>
        <taxon>Alphaproteobacteria</taxon>
        <taxon>Maricaulales</taxon>
        <taxon>Robiginitomaculaceae</taxon>
        <taxon>Algimonas</taxon>
    </lineage>
</organism>
<keyword evidence="3" id="KW-0808">Transferase</keyword>
<accession>A0A8J3CQ14</accession>
<feature type="domain" description="Glycosyltransferase 2-like" evidence="2">
    <location>
        <begin position="5"/>
        <end position="126"/>
    </location>
</feature>
<comment type="similarity">
    <text evidence="1">Belongs to the glycosyltransferase 2 family. WaaE/KdtX subfamily.</text>
</comment>
<dbReference type="EMBL" id="BMZH01000002">
    <property type="protein sequence ID" value="GHA85139.1"/>
    <property type="molecule type" value="Genomic_DNA"/>
</dbReference>
<evidence type="ECO:0000256" key="1">
    <source>
        <dbReference type="ARBA" id="ARBA00038494"/>
    </source>
</evidence>
<dbReference type="Gene3D" id="3.90.550.10">
    <property type="entry name" value="Spore Coat Polysaccharide Biosynthesis Protein SpsA, Chain A"/>
    <property type="match status" value="1"/>
</dbReference>
<proteinExistence type="inferred from homology"/>
<sequence>MILVTVVVPVKNEENNLSSCLSALKGFFEVVVVDSMSTDSTREIAINAGAKLIDFRWDGKFPKKRNWLLKNYEFQTEWVLFIDADEVVDINFCEELRQAIANTPHAGFWLNYTNYFMGSKLRYGVPQRKLACFKVDSGEYERIEEDSWSSLDMEIHEHPIINGSHGEIVTPIDHRDFRGLARFLERHIDYAKWEASRYLLLKPNLADIGNDLSSRQNFKYRNIEKFWFADLYFLFTYIFRFGFLDRGPGYQYASYKRWYFQTVRNLIREQLM</sequence>
<dbReference type="AlphaFoldDB" id="A0A8J3CQ14"/>
<dbReference type="SUPFAM" id="SSF53448">
    <property type="entry name" value="Nucleotide-diphospho-sugar transferases"/>
    <property type="match status" value="1"/>
</dbReference>
<reference evidence="3" key="1">
    <citation type="journal article" date="2014" name="Int. J. Syst. Evol. Microbiol.">
        <title>Complete genome sequence of Corynebacterium casei LMG S-19264T (=DSM 44701T), isolated from a smear-ripened cheese.</title>
        <authorList>
            <consortium name="US DOE Joint Genome Institute (JGI-PGF)"/>
            <person name="Walter F."/>
            <person name="Albersmeier A."/>
            <person name="Kalinowski J."/>
            <person name="Ruckert C."/>
        </authorList>
    </citation>
    <scope>NUCLEOTIDE SEQUENCE</scope>
    <source>
        <strain evidence="3">KCTC 32513</strain>
    </source>
</reference>
<protein>
    <submittedName>
        <fullName evidence="3">Glycosyl transferase</fullName>
    </submittedName>
</protein>
<comment type="caution">
    <text evidence="3">The sequence shown here is derived from an EMBL/GenBank/DDBJ whole genome shotgun (WGS) entry which is preliminary data.</text>
</comment>
<evidence type="ECO:0000259" key="2">
    <source>
        <dbReference type="Pfam" id="PF00535"/>
    </source>
</evidence>
<evidence type="ECO:0000313" key="3">
    <source>
        <dbReference type="EMBL" id="GHA85139.1"/>
    </source>
</evidence>
<dbReference type="PANTHER" id="PTHR43630:SF2">
    <property type="entry name" value="GLYCOSYLTRANSFERASE"/>
    <property type="match status" value="1"/>
</dbReference>
<name>A0A8J3CQ14_9PROT</name>
<dbReference type="CDD" id="cd02511">
    <property type="entry name" value="Beta4Glucosyltransferase"/>
    <property type="match status" value="1"/>
</dbReference>